<feature type="transmembrane region" description="Helical" evidence="1">
    <location>
        <begin position="129"/>
        <end position="147"/>
    </location>
</feature>
<keyword evidence="3" id="KW-1185">Reference proteome</keyword>
<reference evidence="2" key="1">
    <citation type="submission" date="2016-03" db="EMBL/GenBank/DDBJ databases">
        <title>Mechanisms controlling the formation of the plant cell surface in tip-growing cells are functionally conserved among land plants.</title>
        <authorList>
            <person name="Honkanen S."/>
            <person name="Jones V.A."/>
            <person name="Morieri G."/>
            <person name="Champion C."/>
            <person name="Hetherington A.J."/>
            <person name="Kelly S."/>
            <person name="Saint-Marcoux D."/>
            <person name="Proust H."/>
            <person name="Prescott H."/>
            <person name="Dolan L."/>
        </authorList>
    </citation>
    <scope>NUCLEOTIDE SEQUENCE [LARGE SCALE GENOMIC DNA]</scope>
    <source>
        <tissue evidence="2">Whole gametophyte</tissue>
    </source>
</reference>
<accession>A0A176W854</accession>
<gene>
    <name evidence="2" type="ORF">AXG93_2175s1690</name>
</gene>
<proteinExistence type="predicted"/>
<dbReference type="EMBL" id="LVLJ01001709">
    <property type="protein sequence ID" value="OAE28585.1"/>
    <property type="molecule type" value="Genomic_DNA"/>
</dbReference>
<evidence type="ECO:0000256" key="1">
    <source>
        <dbReference type="SAM" id="Phobius"/>
    </source>
</evidence>
<dbReference type="Proteomes" id="UP000077202">
    <property type="component" value="Unassembled WGS sequence"/>
</dbReference>
<organism evidence="2 3">
    <name type="scientific">Marchantia polymorpha subsp. ruderalis</name>
    <dbReference type="NCBI Taxonomy" id="1480154"/>
    <lineage>
        <taxon>Eukaryota</taxon>
        <taxon>Viridiplantae</taxon>
        <taxon>Streptophyta</taxon>
        <taxon>Embryophyta</taxon>
        <taxon>Marchantiophyta</taxon>
        <taxon>Marchantiopsida</taxon>
        <taxon>Marchantiidae</taxon>
        <taxon>Marchantiales</taxon>
        <taxon>Marchantiaceae</taxon>
        <taxon>Marchantia</taxon>
    </lineage>
</organism>
<dbReference type="AlphaFoldDB" id="A0A176W854"/>
<comment type="caution">
    <text evidence="2">The sequence shown here is derived from an EMBL/GenBank/DDBJ whole genome shotgun (WGS) entry which is preliminary data.</text>
</comment>
<feature type="transmembrane region" description="Helical" evidence="1">
    <location>
        <begin position="90"/>
        <end position="109"/>
    </location>
</feature>
<name>A0A176W854_MARPO</name>
<evidence type="ECO:0000313" key="3">
    <source>
        <dbReference type="Proteomes" id="UP000077202"/>
    </source>
</evidence>
<keyword evidence="1" id="KW-0812">Transmembrane</keyword>
<keyword evidence="1" id="KW-1133">Transmembrane helix</keyword>
<keyword evidence="1" id="KW-0472">Membrane</keyword>
<sequence>MDRGQAPASLLSAPTLRYWSPAVGHEGRRVRQASGVWRADCSKGELRPVQAPAQTDMKLQSMSSPAPIVVVVEEKKRVCHTRCTSRDRGIGQLVPTQGITVVIFIVIALLLKAEEAEDIVESLRIATEVVRPLLAPVVLAVCGFLILEMTSS</sequence>
<evidence type="ECO:0000313" key="2">
    <source>
        <dbReference type="EMBL" id="OAE28585.1"/>
    </source>
</evidence>
<protein>
    <submittedName>
        <fullName evidence="2">Uncharacterized protein</fullName>
    </submittedName>
</protein>